<accession>A0A193FSQ6</accession>
<sequence length="108" mass="11563">MKSRALPAIVFALMAAAAAAPVHAQATQEMQFPGHDGSLSPPSTLRMTVTPQGPAVPPPPPVRDSPESVRQYTQCRDDADREATSAAKMREAVGRCLDELNQRRAQGQ</sequence>
<evidence type="ECO:0000313" key="6">
    <source>
        <dbReference type="Proteomes" id="UP000092213"/>
    </source>
</evidence>
<evidence type="ECO:0000313" key="4">
    <source>
        <dbReference type="EMBL" id="ANN70782.1"/>
    </source>
</evidence>
<dbReference type="OrthoDB" id="8639790at2"/>
<dbReference type="KEGG" id="bbro:BAU06_05095"/>
<evidence type="ECO:0000313" key="5">
    <source>
        <dbReference type="Proteomes" id="UP000091897"/>
    </source>
</evidence>
<dbReference type="STRING" id="463025.BAU08_05065"/>
<evidence type="ECO:0000256" key="2">
    <source>
        <dbReference type="SAM" id="SignalP"/>
    </source>
</evidence>
<proteinExistence type="predicted"/>
<protein>
    <submittedName>
        <fullName evidence="4">Uncharacterized protein</fullName>
    </submittedName>
</protein>
<name>A0A193FSQ6_9BORD</name>
<keyword evidence="2" id="KW-0732">Signal</keyword>
<dbReference type="EMBL" id="CP016171">
    <property type="protein sequence ID" value="ANN70782.1"/>
    <property type="molecule type" value="Genomic_DNA"/>
</dbReference>
<evidence type="ECO:0000313" key="3">
    <source>
        <dbReference type="EMBL" id="ANN65752.1"/>
    </source>
</evidence>
<reference evidence="5 6" key="1">
    <citation type="submission" date="2016-06" db="EMBL/GenBank/DDBJ databases">
        <title>Complete genome sequences of Bordetella bronchialis and Bordetella flabilis.</title>
        <authorList>
            <person name="LiPuma J.J."/>
            <person name="Spilker T."/>
        </authorList>
    </citation>
    <scope>NUCLEOTIDE SEQUENCE [LARGE SCALE GENOMIC DNA]</scope>
    <source>
        <strain evidence="4 6">AU17976</strain>
        <strain evidence="3 5">AU3182</strain>
    </source>
</reference>
<dbReference type="RefSeq" id="WP_066345126.1">
    <property type="nucleotide sequence ID" value="NZ_CBCSFJ010000008.1"/>
</dbReference>
<feature type="chain" id="PRO_5008258335" evidence="2">
    <location>
        <begin position="25"/>
        <end position="108"/>
    </location>
</feature>
<dbReference type="Proteomes" id="UP000092213">
    <property type="component" value="Chromosome"/>
</dbReference>
<feature type="signal peptide" evidence="2">
    <location>
        <begin position="1"/>
        <end position="24"/>
    </location>
</feature>
<dbReference type="Proteomes" id="UP000091897">
    <property type="component" value="Chromosome"/>
</dbReference>
<keyword evidence="5" id="KW-1185">Reference proteome</keyword>
<gene>
    <name evidence="3" type="ORF">BAU06_05095</name>
    <name evidence="4" type="ORF">BAU08_05065</name>
</gene>
<dbReference type="EMBL" id="CP016170">
    <property type="protein sequence ID" value="ANN65752.1"/>
    <property type="molecule type" value="Genomic_DNA"/>
</dbReference>
<evidence type="ECO:0000256" key="1">
    <source>
        <dbReference type="SAM" id="MobiDB-lite"/>
    </source>
</evidence>
<feature type="region of interest" description="Disordered" evidence="1">
    <location>
        <begin position="31"/>
        <end position="71"/>
    </location>
</feature>
<feature type="compositionally biased region" description="Pro residues" evidence="1">
    <location>
        <begin position="54"/>
        <end position="63"/>
    </location>
</feature>
<organism evidence="4 6">
    <name type="scientific">Bordetella bronchialis</name>
    <dbReference type="NCBI Taxonomy" id="463025"/>
    <lineage>
        <taxon>Bacteria</taxon>
        <taxon>Pseudomonadati</taxon>
        <taxon>Pseudomonadota</taxon>
        <taxon>Betaproteobacteria</taxon>
        <taxon>Burkholderiales</taxon>
        <taxon>Alcaligenaceae</taxon>
        <taxon>Bordetella</taxon>
    </lineage>
</organism>
<dbReference type="AlphaFoldDB" id="A0A193FSQ6"/>